<dbReference type="InterPro" id="IPR036291">
    <property type="entry name" value="NAD(P)-bd_dom_sf"/>
</dbReference>
<dbReference type="RefSeq" id="WP_008732458.1">
    <property type="nucleotide sequence ID" value="NZ_AKFT01000163.1"/>
</dbReference>
<organism evidence="3 4">
    <name type="scientific">Actinomyces massiliensis F0489</name>
    <dbReference type="NCBI Taxonomy" id="1125718"/>
    <lineage>
        <taxon>Bacteria</taxon>
        <taxon>Bacillati</taxon>
        <taxon>Actinomycetota</taxon>
        <taxon>Actinomycetes</taxon>
        <taxon>Actinomycetales</taxon>
        <taxon>Actinomycetaceae</taxon>
        <taxon>Actinomyces</taxon>
    </lineage>
</organism>
<evidence type="ECO:0000259" key="1">
    <source>
        <dbReference type="Pfam" id="PF01408"/>
    </source>
</evidence>
<evidence type="ECO:0000313" key="4">
    <source>
        <dbReference type="Proteomes" id="UP000002941"/>
    </source>
</evidence>
<evidence type="ECO:0000259" key="2">
    <source>
        <dbReference type="Pfam" id="PF22725"/>
    </source>
</evidence>
<dbReference type="InterPro" id="IPR055170">
    <property type="entry name" value="GFO_IDH_MocA-like_dom"/>
</dbReference>
<proteinExistence type="predicted"/>
<feature type="domain" description="Gfo/Idh/MocA-like oxidoreductase N-terminal" evidence="1">
    <location>
        <begin position="22"/>
        <end position="136"/>
    </location>
</feature>
<dbReference type="SUPFAM" id="SSF51735">
    <property type="entry name" value="NAD(P)-binding Rossmann-fold domains"/>
    <property type="match status" value="1"/>
</dbReference>
<dbReference type="Pfam" id="PF22725">
    <property type="entry name" value="GFO_IDH_MocA_C3"/>
    <property type="match status" value="1"/>
</dbReference>
<feature type="domain" description="GFO/IDH/MocA-like oxidoreductase" evidence="2">
    <location>
        <begin position="145"/>
        <end position="254"/>
    </location>
</feature>
<dbReference type="Pfam" id="PF01408">
    <property type="entry name" value="GFO_IDH_MocA"/>
    <property type="match status" value="1"/>
</dbReference>
<dbReference type="Gene3D" id="3.30.360.10">
    <property type="entry name" value="Dihydrodipicolinate Reductase, domain 2"/>
    <property type="match status" value="1"/>
</dbReference>
<dbReference type="OrthoDB" id="179913at2"/>
<dbReference type="AlphaFoldDB" id="J0WXU5"/>
<dbReference type="Gene3D" id="3.40.50.720">
    <property type="entry name" value="NAD(P)-binding Rossmann-like Domain"/>
    <property type="match status" value="1"/>
</dbReference>
<dbReference type="InterPro" id="IPR051450">
    <property type="entry name" value="Gfo/Idh/MocA_Oxidoreductases"/>
</dbReference>
<evidence type="ECO:0000313" key="3">
    <source>
        <dbReference type="EMBL" id="EJF41106.1"/>
    </source>
</evidence>
<reference evidence="3 4" key="1">
    <citation type="submission" date="2012-05" db="EMBL/GenBank/DDBJ databases">
        <authorList>
            <person name="Harkins D.M."/>
            <person name="Madupu R."/>
            <person name="Durkin A.S."/>
            <person name="Torralba M."/>
            <person name="Methe B."/>
            <person name="Sutton G.G."/>
            <person name="Nelson K.E."/>
        </authorList>
    </citation>
    <scope>NUCLEOTIDE SEQUENCE [LARGE SCALE GENOMIC DNA]</scope>
    <source>
        <strain evidence="3 4">F0489</strain>
    </source>
</reference>
<gene>
    <name evidence="3" type="ORF">HMPREF1318_0575</name>
</gene>
<accession>J0WXU5</accession>
<dbReference type="eggNOG" id="COG0673">
    <property type="taxonomic scope" value="Bacteria"/>
</dbReference>
<name>J0WXU5_9ACTO</name>
<sequence length="367" mass="38401">MGSTGSAQGTQGAQGVQNAQSLRVGLIGLGSMGRHHARVIRATEGMELVAVADPGGDQFGAAGELELLPDVAALIDVGLDAAVVAVPTAYHESIALALAEAGVPTMVEKPIAHSVEAGRRVADAFASRGLVGAVGYVERCNPALRALRERLDAGELGQVYQVLTRRQGPFPARISDVGVVKDLATHDIDLTAWVAGSPYRSVSAQVAHRSGRVNEDMVVASGVLANGIIVSHVVNWLTPFKERVTIVNGEKGAFVADTLTGDLTFHANGTVASTWDQVANFRGVSEGDVVRYAIAKREPLALEQERFRDAVLEMRSMRNAHSLHSMSGDSGSPGAGGDIVSMEDGVATLMVVEAVLASAAQQRMVDL</sequence>
<protein>
    <submittedName>
        <fullName evidence="3">Oxidoreductase, NAD-binding domain protein</fullName>
    </submittedName>
</protein>
<comment type="caution">
    <text evidence="3">The sequence shown here is derived from an EMBL/GenBank/DDBJ whole genome shotgun (WGS) entry which is preliminary data.</text>
</comment>
<dbReference type="PATRIC" id="fig|1125718.3.peg.2025"/>
<keyword evidence="4" id="KW-1185">Reference proteome</keyword>
<dbReference type="InterPro" id="IPR000683">
    <property type="entry name" value="Gfo/Idh/MocA-like_OxRdtase_N"/>
</dbReference>
<dbReference type="Proteomes" id="UP000002941">
    <property type="component" value="Unassembled WGS sequence"/>
</dbReference>
<dbReference type="PANTHER" id="PTHR43377">
    <property type="entry name" value="BILIVERDIN REDUCTASE A"/>
    <property type="match status" value="1"/>
</dbReference>
<dbReference type="SUPFAM" id="SSF55347">
    <property type="entry name" value="Glyceraldehyde-3-phosphate dehydrogenase-like, C-terminal domain"/>
    <property type="match status" value="1"/>
</dbReference>
<dbReference type="GO" id="GO:0000166">
    <property type="term" value="F:nucleotide binding"/>
    <property type="evidence" value="ECO:0007669"/>
    <property type="project" value="InterPro"/>
</dbReference>
<dbReference type="EMBL" id="AKFT01000163">
    <property type="protein sequence ID" value="EJF41106.1"/>
    <property type="molecule type" value="Genomic_DNA"/>
</dbReference>
<dbReference type="PANTHER" id="PTHR43377:SF1">
    <property type="entry name" value="BILIVERDIN REDUCTASE A"/>
    <property type="match status" value="1"/>
</dbReference>